<sequence length="759" mass="87468">MGHHAQTHQSLQMLSLDDCKLNDIAIIGDLKELNTLRIHNSDIQRLPQEIGRLNLLRSLDLSNCSKLKVIPANIISGLFNLEELFMRNSFDQWGVEGNVKLSELNPLTRLTALDVHIRSAHDMPAELFSKQLDRYKILIGEVWDWNGKYDKERILKLKLTKGVRLDSGVKLLLQKTEDLYLDELKGIKNLLYELDDTGFPQLKNLHIQNGSEIQFIINSIAMPSRNIFPILESLSLQNLINLEKICQGELEEISFKRLKIISIKSCDRLKNLFPFSMIKMLLQLQEIKVTNCKSIEEIAVQKREKGAIVVEKREKSASIATNKTEFLQLRSLTLQLLPELSSFCSKEKSLSIYQQEPVNTRPWLLFNEKIAFPVLENLRLSSINIERIWQKTSHCSRNLTSLVIEGCDNLKHLLSPSIARSLLQLTSFEIIDCKCIREIIVPEEEEEEEKKKAKSFFPQLNSLKMKNLGNLVGFCSEKYFLQLPSLKLLEIENCPQLKEFMNKSMRTDVTTVNETVEINIERDYHFGPQALFNAKVAFPNLEKLKICHLKTVKMICHNPHPTDSFSKLKEMKVGYCNELFTIFPSNMVGAFQRLETLIVISCDSLQHIFEIKVSDIKDIHPQATQLRELYIFHLPKLKHVWNVDPQGILTFPSIRAVYVRDCWSLKTLFPASVAKGLQELEDLTIDCCGLEEIVSVEEGLKQAVNKFVFPQVCSLTMRNLPELKWFYPAVHEIEWPKLKKLKTYHCGHEKLLGIEEHNP</sequence>
<dbReference type="PANTHER" id="PTHR33463">
    <property type="entry name" value="NB-ARC DOMAIN-CONTAINING PROTEIN-RELATED"/>
    <property type="match status" value="1"/>
</dbReference>
<organism evidence="3 4">
    <name type="scientific">Durio zibethinus</name>
    <name type="common">Durian</name>
    <dbReference type="NCBI Taxonomy" id="66656"/>
    <lineage>
        <taxon>Eukaryota</taxon>
        <taxon>Viridiplantae</taxon>
        <taxon>Streptophyta</taxon>
        <taxon>Embryophyta</taxon>
        <taxon>Tracheophyta</taxon>
        <taxon>Spermatophyta</taxon>
        <taxon>Magnoliopsida</taxon>
        <taxon>eudicotyledons</taxon>
        <taxon>Gunneridae</taxon>
        <taxon>Pentapetalae</taxon>
        <taxon>rosids</taxon>
        <taxon>malvids</taxon>
        <taxon>Malvales</taxon>
        <taxon>Malvaceae</taxon>
        <taxon>Helicteroideae</taxon>
        <taxon>Durio</taxon>
    </lineage>
</organism>
<dbReference type="Pfam" id="PF23247">
    <property type="entry name" value="LRR_RPS2"/>
    <property type="match status" value="3"/>
</dbReference>
<gene>
    <name evidence="4" type="primary">LOC111293811</name>
</gene>
<dbReference type="InterPro" id="IPR057135">
    <property type="entry name" value="At4g27190-like_LRR"/>
</dbReference>
<feature type="domain" description="Disease resistance protein At4g27190-like leucine-rich repeats" evidence="2">
    <location>
        <begin position="375"/>
        <end position="511"/>
    </location>
</feature>
<keyword evidence="1" id="KW-0611">Plant defense</keyword>
<feature type="domain" description="Disease resistance protein At4g27190-like leucine-rich repeats" evidence="2">
    <location>
        <begin position="541"/>
        <end position="689"/>
    </location>
</feature>
<dbReference type="Gene3D" id="3.80.10.10">
    <property type="entry name" value="Ribonuclease Inhibitor"/>
    <property type="match status" value="3"/>
</dbReference>
<dbReference type="AlphaFoldDB" id="A0A6P5YQJ9"/>
<dbReference type="RefSeq" id="XP_022742510.1">
    <property type="nucleotide sequence ID" value="XM_022886775.1"/>
</dbReference>
<dbReference type="Proteomes" id="UP000515121">
    <property type="component" value="Unplaced"/>
</dbReference>
<dbReference type="InterPro" id="IPR032675">
    <property type="entry name" value="LRR_dom_sf"/>
</dbReference>
<accession>A0A6P5YQJ9</accession>
<proteinExistence type="predicted"/>
<reference evidence="4" key="1">
    <citation type="submission" date="2025-08" db="UniProtKB">
        <authorList>
            <consortium name="RefSeq"/>
        </authorList>
    </citation>
    <scope>IDENTIFICATION</scope>
    <source>
        <tissue evidence="4">Fruit stalk</tissue>
    </source>
</reference>
<feature type="domain" description="Disease resistance protein At4g27190-like leucine-rich repeats" evidence="2">
    <location>
        <begin position="174"/>
        <end position="293"/>
    </location>
</feature>
<name>A0A6P5YQJ9_DURZI</name>
<dbReference type="SUPFAM" id="SSF52058">
    <property type="entry name" value="L domain-like"/>
    <property type="match status" value="2"/>
</dbReference>
<dbReference type="OrthoDB" id="976457at2759"/>
<keyword evidence="3" id="KW-1185">Reference proteome</keyword>
<dbReference type="PANTHER" id="PTHR33463:SF203">
    <property type="entry name" value="AAA+ ATPASE DOMAIN-CONTAINING PROTEIN"/>
    <property type="match status" value="1"/>
</dbReference>
<evidence type="ECO:0000313" key="4">
    <source>
        <dbReference type="RefSeq" id="XP_022742510.1"/>
    </source>
</evidence>
<protein>
    <submittedName>
        <fullName evidence="4">Uncharacterized protein LOC111293811</fullName>
    </submittedName>
</protein>
<dbReference type="GeneID" id="111293811"/>
<dbReference type="InterPro" id="IPR050905">
    <property type="entry name" value="Plant_NBS-LRR"/>
</dbReference>
<dbReference type="KEGG" id="dzi:111293811"/>
<evidence type="ECO:0000256" key="1">
    <source>
        <dbReference type="ARBA" id="ARBA00022821"/>
    </source>
</evidence>
<evidence type="ECO:0000313" key="3">
    <source>
        <dbReference type="Proteomes" id="UP000515121"/>
    </source>
</evidence>
<evidence type="ECO:0000259" key="2">
    <source>
        <dbReference type="Pfam" id="PF23247"/>
    </source>
</evidence>